<keyword evidence="4 9" id="KW-0812">Transmembrane</keyword>
<dbReference type="InterPro" id="IPR000515">
    <property type="entry name" value="MetI-like"/>
</dbReference>
<evidence type="ECO:0000313" key="11">
    <source>
        <dbReference type="EMBL" id="SUZ48590.1"/>
    </source>
</evidence>
<reference evidence="11" key="1">
    <citation type="submission" date="2018-05" db="EMBL/GenBank/DDBJ databases">
        <authorList>
            <person name="Lanie J.A."/>
            <person name="Ng W.-L."/>
            <person name="Kazmierczak K.M."/>
            <person name="Andrzejewski T.M."/>
            <person name="Davidsen T.M."/>
            <person name="Wayne K.J."/>
            <person name="Tettelin H."/>
            <person name="Glass J.I."/>
            <person name="Rusch D."/>
            <person name="Podicherti R."/>
            <person name="Tsui H.-C.T."/>
            <person name="Winkler M.E."/>
        </authorList>
    </citation>
    <scope>NUCLEOTIDE SEQUENCE</scope>
</reference>
<evidence type="ECO:0000256" key="1">
    <source>
        <dbReference type="ARBA" id="ARBA00004651"/>
    </source>
</evidence>
<evidence type="ECO:0000256" key="4">
    <source>
        <dbReference type="ARBA" id="ARBA00022692"/>
    </source>
</evidence>
<comment type="subcellular location">
    <subcellularLocation>
        <location evidence="1">Cell membrane</location>
        <topology evidence="1">Multi-pass membrane protein</topology>
    </subcellularLocation>
</comment>
<dbReference type="Gene3D" id="1.10.3720.10">
    <property type="entry name" value="MetI-like"/>
    <property type="match status" value="1"/>
</dbReference>
<evidence type="ECO:0000259" key="10">
    <source>
        <dbReference type="PROSITE" id="PS50928"/>
    </source>
</evidence>
<name>A0A381N1V0_9ZZZZ</name>
<feature type="transmembrane region" description="Helical" evidence="9">
    <location>
        <begin position="55"/>
        <end position="80"/>
    </location>
</feature>
<keyword evidence="6" id="KW-0653">Protein transport</keyword>
<keyword evidence="5" id="KW-0571">Peptide transport</keyword>
<keyword evidence="2" id="KW-0813">Transport</keyword>
<dbReference type="GO" id="GO:0015031">
    <property type="term" value="P:protein transport"/>
    <property type="evidence" value="ECO:0007669"/>
    <property type="project" value="UniProtKB-KW"/>
</dbReference>
<feature type="transmembrane region" description="Helical" evidence="9">
    <location>
        <begin position="101"/>
        <end position="119"/>
    </location>
</feature>
<feature type="transmembrane region" description="Helical" evidence="9">
    <location>
        <begin position="192"/>
        <end position="221"/>
    </location>
</feature>
<evidence type="ECO:0000256" key="2">
    <source>
        <dbReference type="ARBA" id="ARBA00022448"/>
    </source>
</evidence>
<dbReference type="CDD" id="cd06261">
    <property type="entry name" value="TM_PBP2"/>
    <property type="match status" value="1"/>
</dbReference>
<dbReference type="PROSITE" id="PS50928">
    <property type="entry name" value="ABC_TM1"/>
    <property type="match status" value="1"/>
</dbReference>
<dbReference type="GO" id="GO:0015833">
    <property type="term" value="P:peptide transport"/>
    <property type="evidence" value="ECO:0007669"/>
    <property type="project" value="UniProtKB-KW"/>
</dbReference>
<accession>A0A381N1V0</accession>
<feature type="transmembrane region" description="Helical" evidence="9">
    <location>
        <begin position="247"/>
        <end position="266"/>
    </location>
</feature>
<dbReference type="SUPFAM" id="SSF161098">
    <property type="entry name" value="MetI-like"/>
    <property type="match status" value="1"/>
</dbReference>
<feature type="domain" description="ABC transmembrane type-1" evidence="10">
    <location>
        <begin position="56"/>
        <end position="259"/>
    </location>
</feature>
<dbReference type="Pfam" id="PF00528">
    <property type="entry name" value="BPD_transp_1"/>
    <property type="match status" value="1"/>
</dbReference>
<evidence type="ECO:0000256" key="5">
    <source>
        <dbReference type="ARBA" id="ARBA00022856"/>
    </source>
</evidence>
<evidence type="ECO:0000256" key="7">
    <source>
        <dbReference type="ARBA" id="ARBA00022989"/>
    </source>
</evidence>
<dbReference type="EMBL" id="UINC01000077">
    <property type="protein sequence ID" value="SUZ48590.1"/>
    <property type="molecule type" value="Genomic_DNA"/>
</dbReference>
<dbReference type="AlphaFoldDB" id="A0A381N1V0"/>
<keyword evidence="8 9" id="KW-0472">Membrane</keyword>
<dbReference type="GO" id="GO:0005886">
    <property type="term" value="C:plasma membrane"/>
    <property type="evidence" value="ECO:0007669"/>
    <property type="project" value="UniProtKB-SubCell"/>
</dbReference>
<dbReference type="InterPro" id="IPR035906">
    <property type="entry name" value="MetI-like_sf"/>
</dbReference>
<dbReference type="PANTHER" id="PTHR43386">
    <property type="entry name" value="OLIGOPEPTIDE TRANSPORT SYSTEM PERMEASE PROTEIN APPC"/>
    <property type="match status" value="1"/>
</dbReference>
<evidence type="ECO:0000256" key="6">
    <source>
        <dbReference type="ARBA" id="ARBA00022927"/>
    </source>
</evidence>
<protein>
    <recommendedName>
        <fullName evidence="10">ABC transmembrane type-1 domain-containing protein</fullName>
    </recommendedName>
</protein>
<dbReference type="InterPro" id="IPR050366">
    <property type="entry name" value="BP-dependent_transpt_permease"/>
</dbReference>
<keyword evidence="3" id="KW-1003">Cell membrane</keyword>
<evidence type="ECO:0000256" key="8">
    <source>
        <dbReference type="ARBA" id="ARBA00023136"/>
    </source>
</evidence>
<proteinExistence type="predicted"/>
<organism evidence="11">
    <name type="scientific">marine metagenome</name>
    <dbReference type="NCBI Taxonomy" id="408172"/>
    <lineage>
        <taxon>unclassified sequences</taxon>
        <taxon>metagenomes</taxon>
        <taxon>ecological metagenomes</taxon>
    </lineage>
</organism>
<evidence type="ECO:0000256" key="9">
    <source>
        <dbReference type="SAM" id="Phobius"/>
    </source>
</evidence>
<feature type="transmembrane region" description="Helical" evidence="9">
    <location>
        <begin position="125"/>
        <end position="151"/>
    </location>
</feature>
<sequence length="278" mass="30073">MYGSGILAPLVTPYGFNDQDLSITKQGPSISHPFGTDRLGRDIFTRIIYGLRTTVIITVVTLVTGSLLIGISLGLLAGYFGRFIDTLIMRVGEVSSAFPEIFLVLIIISTVKTPVTVWVRKIEDIVGFDIVSLGVVDYLVLSLALAIFSWFGMARLVRGQVLQVRENQYVESARAIGVPTSRILMRHVLPNVMGPVIVMVSAGLAGVAGSEVLLSFLGIGIQPPTPSLGLMIFENGSISVLRSNPHLLLFPVLTLSMLLFTFNLLGDAVNDAFNPRAR</sequence>
<dbReference type="GO" id="GO:0055085">
    <property type="term" value="P:transmembrane transport"/>
    <property type="evidence" value="ECO:0007669"/>
    <property type="project" value="InterPro"/>
</dbReference>
<dbReference type="PANTHER" id="PTHR43386:SF24">
    <property type="entry name" value="OLIGOPEPTIDE TRANSPORT SYSTEM PERMEASE PROTEIN AMID"/>
    <property type="match status" value="1"/>
</dbReference>
<gene>
    <name evidence="11" type="ORF">METZ01_LOCUS1444</name>
</gene>
<evidence type="ECO:0000256" key="3">
    <source>
        <dbReference type="ARBA" id="ARBA00022475"/>
    </source>
</evidence>
<keyword evidence="7 9" id="KW-1133">Transmembrane helix</keyword>